<feature type="domain" description="C2 PI3K-type" evidence="14">
    <location>
        <begin position="888"/>
        <end position="1056"/>
    </location>
</feature>
<dbReference type="GO" id="GO:0035005">
    <property type="term" value="F:1-phosphatidylinositol-4-phosphate 3-kinase activity"/>
    <property type="evidence" value="ECO:0007669"/>
    <property type="project" value="UniProtKB-EC"/>
</dbReference>
<evidence type="ECO:0000259" key="11">
    <source>
        <dbReference type="PROSITE" id="PS50195"/>
    </source>
</evidence>
<feature type="domain" description="C2" evidence="10">
    <location>
        <begin position="1688"/>
        <end position="1806"/>
    </location>
</feature>
<dbReference type="FunFam" id="1.10.1070.11:FF:000001">
    <property type="entry name" value="Phosphatidylinositol 4,5-bisphosphate 3-kinase catalytic subunit"/>
    <property type="match status" value="1"/>
</dbReference>
<dbReference type="PROSITE" id="PS51547">
    <property type="entry name" value="C2_PI3K"/>
    <property type="match status" value="1"/>
</dbReference>
<dbReference type="SMART" id="SM00146">
    <property type="entry name" value="PI3Kc"/>
    <property type="match status" value="1"/>
</dbReference>
<comment type="similarity">
    <text evidence="8">Belongs to the PI3/PI4-kinase family.</text>
</comment>
<dbReference type="GO" id="GO:0005942">
    <property type="term" value="C:phosphatidylinositol 3-kinase complex"/>
    <property type="evidence" value="ECO:0007669"/>
    <property type="project" value="TreeGrafter"/>
</dbReference>
<dbReference type="InterPro" id="IPR015433">
    <property type="entry name" value="PI3/4_kinase"/>
</dbReference>
<organism evidence="15 16">
    <name type="scientific">Hyalella azteca</name>
    <name type="common">Amphipod</name>
    <dbReference type="NCBI Taxonomy" id="294128"/>
    <lineage>
        <taxon>Eukaryota</taxon>
        <taxon>Metazoa</taxon>
        <taxon>Ecdysozoa</taxon>
        <taxon>Arthropoda</taxon>
        <taxon>Crustacea</taxon>
        <taxon>Multicrustacea</taxon>
        <taxon>Malacostraca</taxon>
        <taxon>Eumalacostraca</taxon>
        <taxon>Peracarida</taxon>
        <taxon>Amphipoda</taxon>
        <taxon>Senticaudata</taxon>
        <taxon>Talitrida</taxon>
        <taxon>Talitroidea</taxon>
        <taxon>Hyalellidae</taxon>
        <taxon>Hyalella</taxon>
    </lineage>
</organism>
<dbReference type="InterPro" id="IPR000341">
    <property type="entry name" value="PI3K_Ras-bd_dom"/>
</dbReference>
<dbReference type="GO" id="GO:0005737">
    <property type="term" value="C:cytoplasm"/>
    <property type="evidence" value="ECO:0007669"/>
    <property type="project" value="TreeGrafter"/>
</dbReference>
<sequence>MADGAPPPLPPKQKSGASSSHRQNMNNNGTSQHVYSSEEKAQALLEEEQAFQRIKQQKEQQQKNISRSFSAGANDCTRPQYGSNSQLSTKPAITTASITPPPVLPRSNRNLNITVTATNAEPNSEIEDLMSFQSPEKPKNDIFEMIQNLNANLHRSLVPVSSTTMGPANQGYQTALLPGAFNHSNVHGAAGLSNKNLTPMNAQEMNSNMMRAPPPIPSRNAVFDPSRVSLFVNQMNQTSSIGNSFPSNASISSSFGYTGGTSPITATIPSSSYGCTGGISSPANFPISLSTGTGTISSPVSAINLLSHNAHGCSSFSTTSYINSTNFPFNGNFHSVPFTCKPNIPLIIPAKTLPPPELSLATVSIATSTSGITTPTSVTTVTTSSVLAAAPSIKQKRTSKRSGDLMEFVSSPPRTVSSHRDVNSVLFDFDPLVDRGFSSCDSSQAVKRLSTNSTIPEDDSFSRKVQGVVVLSYEASEMLRFKEMNIRSVGDDEASNYYEHVDPFEYMRPDGSCRSDPVYDAYDGLRSPTNVTGDTFDVPPPIPPRASSPGDATPAAVSDEPLARTSGVRKCPLKRKQSIVDGQWTHGVITLSKTDSLKADDEAVDFWNSIKQMREHYGHEDILGNPGLLHSACLDGLVSSSLSVKLQIFYSDRDPIVFCSNLDANVEHIVMQALVSLDLSESSSNFLLKVRGVEEYLCGLTTLGESVYVHGCVKYDNDVLFTLVRAQDVPKPYLRTAADDERVASLAVESLLSAGGTQVLHYDRLHIAIEQFERELQNLQKSGFLLAGGTPLQDLPSAMRSSNVTQGVLDGEDMTCLGEAPSSGGGNLITGSEDADPELLKGRLRDATSRLCSALTSFLRMYSRAFRVDFYVPRVVELSAEPVDSRTVRDQMSVRVRGLHRLSSTWRYDEYFVEAQLYHGSRCIGEAQLSPKARPTVGLRCYPLVPFNFTLDIMARVNILPLESRLVLTVFGLRQLTNADGDAPRYIREEVGWTALQCYSFDSCPLLCVELPEYDSEVVFPEVTPLPPQLLNFADLDINTQQQLKDICERDIFTFNRSSADEREVLWEKRHYLHHEPHALAKVLLAAHSWDASCLPDLHSLLRDWCTLTPAHALPLLLPRSEGTNMSGSQGSCVQDARYRRRLMLITRALLVICGSNLENRLLQQEALLRSLYETAMRIKDTKDSMKMTVLGQELSVINDMLNNRCTSLPLSPSLAVSCLEVQFCSYYNSFTIPLRLAFRSVEPGTSNIHAIFKVGDDLRQDMLVIQMIRLMDRLWLKAGLDLKIVTFNVVPTGYRSGIIELVKEAETLRKIQTEYGVTGVFKDRPIAEWLAKQNTSALEYQRAVENFTASCAGYCVATYILGICDRHNDNIMLKTTGHLFHIDFGKFLGDAQKFGNIKRDRTPFVLTADMAYVINGGDKPSDKFHRFVDLCCQAFNIIRTNGHLLLYLFALMASSGVGGVSWGSVMFVQKALQQDHSPQEAGAFFARMIQDSLKSWFTQVNFFIHNLAQLRYSVNDPSSPEVVDPGCGQLLSFIPRIYTMADDGRIGRVSVYNFQKRYDPNKFYVYILRVDRLNHREPSYLFRSWKEFTEFHARLCLLFPFVPLHSLPRGVLMGRSEVSVVTRRRMTCIENFLKQLFSLEDEVAHSDIVYTFLHPLLRDQEDTDIHITKLKKPEISLAPLDDPSSIGRGQVKVNLQYQRGQLQIMVQFARKLALLGTIEPSPYAKLYLLPDPAKLTKRKTRVCKKTCHPTFMEQITYRMTLDVVQQRTLEISIWSEDMLRENTYLGSCYLPLSGLQRDQEISEWLSLEHNIRTARDHVLYST</sequence>
<dbReference type="GO" id="GO:0005524">
    <property type="term" value="F:ATP binding"/>
    <property type="evidence" value="ECO:0007669"/>
    <property type="project" value="UniProtKB-KW"/>
</dbReference>
<evidence type="ECO:0000256" key="8">
    <source>
        <dbReference type="PROSITE-ProRule" id="PRU00880"/>
    </source>
</evidence>
<dbReference type="OrthoDB" id="67688at2759"/>
<dbReference type="GO" id="GO:0005886">
    <property type="term" value="C:plasma membrane"/>
    <property type="evidence" value="ECO:0007669"/>
    <property type="project" value="TreeGrafter"/>
</dbReference>
<dbReference type="InterPro" id="IPR042236">
    <property type="entry name" value="PI3K_accessory_sf"/>
</dbReference>
<dbReference type="Pfam" id="PF00787">
    <property type="entry name" value="PX"/>
    <property type="match status" value="1"/>
</dbReference>
<dbReference type="FunFam" id="3.30.1010.10:FF:000001">
    <property type="entry name" value="Phosphatidylinositol 4-phosphate 3-kinase C2 domain-containing subunit beta"/>
    <property type="match status" value="1"/>
</dbReference>
<dbReference type="InterPro" id="IPR000008">
    <property type="entry name" value="C2_dom"/>
</dbReference>
<feature type="domain" description="PI3K-RBD" evidence="13">
    <location>
        <begin position="639"/>
        <end position="725"/>
    </location>
</feature>
<dbReference type="InterPro" id="IPR018936">
    <property type="entry name" value="PI3/4_kinase_CS"/>
</dbReference>
<evidence type="ECO:0000256" key="3">
    <source>
        <dbReference type="ARBA" id="ARBA00022777"/>
    </source>
</evidence>
<keyword evidence="5" id="KW-0443">Lipid metabolism</keyword>
<gene>
    <name evidence="16" type="primary">LOC108674302</name>
</gene>
<dbReference type="GO" id="GO:0043491">
    <property type="term" value="P:phosphatidylinositol 3-kinase/protein kinase B signal transduction"/>
    <property type="evidence" value="ECO:0007669"/>
    <property type="project" value="TreeGrafter"/>
</dbReference>
<evidence type="ECO:0000256" key="6">
    <source>
        <dbReference type="ARBA" id="ARBA00023985"/>
    </source>
</evidence>
<evidence type="ECO:0000259" key="14">
    <source>
        <dbReference type="PROSITE" id="PS51547"/>
    </source>
</evidence>
<dbReference type="SMART" id="SM00145">
    <property type="entry name" value="PI3Ka"/>
    <property type="match status" value="1"/>
</dbReference>
<dbReference type="InterPro" id="IPR000403">
    <property type="entry name" value="PI3/4_kinase_cat_dom"/>
</dbReference>
<keyword evidence="3" id="KW-0418">Kinase</keyword>
<dbReference type="SUPFAM" id="SSF49562">
    <property type="entry name" value="C2 domain (Calcium/lipid-binding domain, CaLB)"/>
    <property type="match status" value="2"/>
</dbReference>
<evidence type="ECO:0000256" key="1">
    <source>
        <dbReference type="ARBA" id="ARBA00022679"/>
    </source>
</evidence>
<dbReference type="SUPFAM" id="SSF48371">
    <property type="entry name" value="ARM repeat"/>
    <property type="match status" value="1"/>
</dbReference>
<dbReference type="PROSITE" id="PS51546">
    <property type="entry name" value="PI3K_RBD"/>
    <property type="match status" value="1"/>
</dbReference>
<dbReference type="Gene3D" id="3.10.20.770">
    <property type="match status" value="1"/>
</dbReference>
<dbReference type="PANTHER" id="PTHR10048">
    <property type="entry name" value="PHOSPHATIDYLINOSITOL KINASE"/>
    <property type="match status" value="1"/>
</dbReference>
<dbReference type="FunFam" id="3.30.1520.10:FF:000006">
    <property type="entry name" value="Phosphatidylinositol 4-phosphate 3-kinase C2 domain-containing subunit alpha"/>
    <property type="match status" value="1"/>
</dbReference>
<dbReference type="Pfam" id="PF00168">
    <property type="entry name" value="C2"/>
    <property type="match status" value="1"/>
</dbReference>
<name>A0A979FY41_HYAAZ</name>
<dbReference type="InterPro" id="IPR002420">
    <property type="entry name" value="PI3K-type_C2_dom"/>
</dbReference>
<dbReference type="Proteomes" id="UP000694843">
    <property type="component" value="Unplaced"/>
</dbReference>
<dbReference type="GO" id="GO:0016303">
    <property type="term" value="F:1-phosphatidylinositol-3-kinase activity"/>
    <property type="evidence" value="ECO:0007669"/>
    <property type="project" value="UniProtKB-EC"/>
</dbReference>
<feature type="domain" description="PI3K/PI4K catalytic" evidence="12">
    <location>
        <begin position="1221"/>
        <end position="1498"/>
    </location>
</feature>
<keyword evidence="1" id="KW-0808">Transferase</keyword>
<feature type="region of interest" description="Disordered" evidence="9">
    <location>
        <begin position="531"/>
        <end position="561"/>
    </location>
</feature>
<dbReference type="InterPro" id="IPR029071">
    <property type="entry name" value="Ubiquitin-like_domsf"/>
</dbReference>
<dbReference type="InterPro" id="IPR011009">
    <property type="entry name" value="Kinase-like_dom_sf"/>
</dbReference>
<dbReference type="GO" id="GO:0016477">
    <property type="term" value="P:cell migration"/>
    <property type="evidence" value="ECO:0007669"/>
    <property type="project" value="TreeGrafter"/>
</dbReference>
<dbReference type="SUPFAM" id="SSF64268">
    <property type="entry name" value="PX domain"/>
    <property type="match status" value="1"/>
</dbReference>
<evidence type="ECO:0000256" key="7">
    <source>
        <dbReference type="ARBA" id="ARBA00029297"/>
    </source>
</evidence>
<accession>A0A979FY41</accession>
<dbReference type="InterPro" id="IPR036871">
    <property type="entry name" value="PX_dom_sf"/>
</dbReference>
<dbReference type="Gene3D" id="3.30.1010.10">
    <property type="entry name" value="Phosphatidylinositol 3-kinase Catalytic Subunit, Chain A, domain 4"/>
    <property type="match status" value="1"/>
</dbReference>
<dbReference type="Pfam" id="PF00794">
    <property type="entry name" value="PI3K_rbd"/>
    <property type="match status" value="1"/>
</dbReference>
<evidence type="ECO:0000313" key="16">
    <source>
        <dbReference type="RefSeq" id="XP_047741747.1"/>
    </source>
</evidence>
<comment type="catalytic activity">
    <reaction evidence="6">
        <text>a 1,2-diacyl-sn-glycero-3-phospho-(1D-myo-inositol) + ATP = a 1,2-diacyl-sn-glycero-3-phospho-(1D-myo-inositol-3-phosphate) + ADP + H(+)</text>
        <dbReference type="Rhea" id="RHEA:12709"/>
        <dbReference type="ChEBI" id="CHEBI:15378"/>
        <dbReference type="ChEBI" id="CHEBI:30616"/>
        <dbReference type="ChEBI" id="CHEBI:57880"/>
        <dbReference type="ChEBI" id="CHEBI:58088"/>
        <dbReference type="ChEBI" id="CHEBI:456216"/>
        <dbReference type="EC" id="2.7.1.137"/>
    </reaction>
    <physiologicalReaction direction="left-to-right" evidence="6">
        <dbReference type="Rhea" id="RHEA:12710"/>
    </physiologicalReaction>
</comment>
<dbReference type="PROSITE" id="PS50195">
    <property type="entry name" value="PX"/>
    <property type="match status" value="1"/>
</dbReference>
<protein>
    <submittedName>
        <fullName evidence="16">Phosphatidylinositol 4-phosphate 3-kinase C2 domain-containing subunit alpha</fullName>
    </submittedName>
</protein>
<feature type="region of interest" description="Disordered" evidence="9">
    <location>
        <begin position="1"/>
        <end position="109"/>
    </location>
</feature>
<evidence type="ECO:0000259" key="13">
    <source>
        <dbReference type="PROSITE" id="PS51546"/>
    </source>
</evidence>
<keyword evidence="15" id="KW-1185">Reference proteome</keyword>
<feature type="compositionally biased region" description="Polar residues" evidence="9">
    <location>
        <begin position="15"/>
        <end position="35"/>
    </location>
</feature>
<dbReference type="Pfam" id="PF00454">
    <property type="entry name" value="PI3_PI4_kinase"/>
    <property type="match status" value="1"/>
</dbReference>
<evidence type="ECO:0000256" key="4">
    <source>
        <dbReference type="ARBA" id="ARBA00022840"/>
    </source>
</evidence>
<dbReference type="InterPro" id="IPR016024">
    <property type="entry name" value="ARM-type_fold"/>
</dbReference>
<proteinExistence type="inferred from homology"/>
<dbReference type="SMART" id="SM00312">
    <property type="entry name" value="PX"/>
    <property type="match status" value="1"/>
</dbReference>
<feature type="compositionally biased region" description="Low complexity" evidence="9">
    <location>
        <begin position="88"/>
        <end position="98"/>
    </location>
</feature>
<dbReference type="PROSITE" id="PS50290">
    <property type="entry name" value="PI3_4_KINASE_3"/>
    <property type="match status" value="1"/>
</dbReference>
<keyword evidence="2" id="KW-0547">Nucleotide-binding</keyword>
<dbReference type="PROSITE" id="PS00915">
    <property type="entry name" value="PI3_4_KINASE_1"/>
    <property type="match status" value="1"/>
</dbReference>
<dbReference type="KEGG" id="hazt:108674302"/>
<reference evidence="16" key="1">
    <citation type="submission" date="2025-08" db="UniProtKB">
        <authorList>
            <consortium name="RefSeq"/>
        </authorList>
    </citation>
    <scope>IDENTIFICATION</scope>
    <source>
        <tissue evidence="16">Whole organism</tissue>
    </source>
</reference>
<dbReference type="SMART" id="SM00239">
    <property type="entry name" value="C2"/>
    <property type="match status" value="1"/>
</dbReference>
<keyword evidence="4" id="KW-0067">ATP-binding</keyword>
<dbReference type="GO" id="GO:0035091">
    <property type="term" value="F:phosphatidylinositol binding"/>
    <property type="evidence" value="ECO:0007669"/>
    <property type="project" value="InterPro"/>
</dbReference>
<dbReference type="PANTHER" id="PTHR10048:SF14">
    <property type="entry name" value="LD28067P"/>
    <property type="match status" value="1"/>
</dbReference>
<dbReference type="InterPro" id="IPR001263">
    <property type="entry name" value="PI3K_accessory_dom"/>
</dbReference>
<dbReference type="SUPFAM" id="SSF54236">
    <property type="entry name" value="Ubiquitin-like"/>
    <property type="match status" value="1"/>
</dbReference>
<dbReference type="Gene3D" id="3.30.1520.10">
    <property type="entry name" value="Phox-like domain"/>
    <property type="match status" value="1"/>
</dbReference>
<evidence type="ECO:0000313" key="15">
    <source>
        <dbReference type="Proteomes" id="UP000694843"/>
    </source>
</evidence>
<dbReference type="PROSITE" id="PS00916">
    <property type="entry name" value="PI3_4_KINASE_2"/>
    <property type="match status" value="1"/>
</dbReference>
<comment type="catalytic activity">
    <reaction evidence="7">
        <text>a 1,2-diacyl-sn-glycero-3-phospho-(1D-myo-inositol 4-phosphate) + ATP = a 1,2-diacyl-sn-glycero-3-phospho-(1D-myo-inositol-3,4-bisphosphate) + ADP + H(+)</text>
        <dbReference type="Rhea" id="RHEA:18373"/>
        <dbReference type="ChEBI" id="CHEBI:15378"/>
        <dbReference type="ChEBI" id="CHEBI:30616"/>
        <dbReference type="ChEBI" id="CHEBI:57658"/>
        <dbReference type="ChEBI" id="CHEBI:58178"/>
        <dbReference type="ChEBI" id="CHEBI:456216"/>
        <dbReference type="EC" id="2.7.1.154"/>
    </reaction>
    <physiologicalReaction direction="left-to-right" evidence="7">
        <dbReference type="Rhea" id="RHEA:18374"/>
    </physiologicalReaction>
</comment>
<dbReference type="RefSeq" id="XP_047741747.1">
    <property type="nucleotide sequence ID" value="XM_047885791.1"/>
</dbReference>
<dbReference type="Gene3D" id="1.10.1070.11">
    <property type="entry name" value="Phosphatidylinositol 3-/4-kinase, catalytic domain"/>
    <property type="match status" value="1"/>
</dbReference>
<evidence type="ECO:0000256" key="5">
    <source>
        <dbReference type="ARBA" id="ARBA00023098"/>
    </source>
</evidence>
<dbReference type="CDD" id="cd05166">
    <property type="entry name" value="PI3Kc_II"/>
    <property type="match status" value="1"/>
</dbReference>
<dbReference type="SUPFAM" id="SSF56112">
    <property type="entry name" value="Protein kinase-like (PK-like)"/>
    <property type="match status" value="1"/>
</dbReference>
<dbReference type="InterPro" id="IPR036940">
    <property type="entry name" value="PI3/4_kinase_cat_sf"/>
</dbReference>
<dbReference type="OMA" id="QMAAGFR"/>
<feature type="compositionally biased region" description="Pro residues" evidence="9">
    <location>
        <begin position="1"/>
        <end position="11"/>
    </location>
</feature>
<dbReference type="InterPro" id="IPR035892">
    <property type="entry name" value="C2_domain_sf"/>
</dbReference>
<dbReference type="InterPro" id="IPR001683">
    <property type="entry name" value="PX_dom"/>
</dbReference>
<feature type="domain" description="PX" evidence="11">
    <location>
        <begin position="1545"/>
        <end position="1661"/>
    </location>
</feature>
<evidence type="ECO:0000259" key="10">
    <source>
        <dbReference type="PROSITE" id="PS50004"/>
    </source>
</evidence>
<dbReference type="PROSITE" id="PS50004">
    <property type="entry name" value="C2"/>
    <property type="match status" value="1"/>
</dbReference>
<evidence type="ECO:0000259" key="12">
    <source>
        <dbReference type="PROSITE" id="PS50290"/>
    </source>
</evidence>
<dbReference type="Gene3D" id="2.60.40.150">
    <property type="entry name" value="C2 domain"/>
    <property type="match status" value="2"/>
</dbReference>
<dbReference type="CTD" id="39329"/>
<evidence type="ECO:0000256" key="9">
    <source>
        <dbReference type="SAM" id="MobiDB-lite"/>
    </source>
</evidence>
<dbReference type="Gene3D" id="1.25.40.70">
    <property type="entry name" value="Phosphatidylinositol 3-kinase, accessory domain (PIK)"/>
    <property type="match status" value="1"/>
</dbReference>
<dbReference type="GeneID" id="108674302"/>
<dbReference type="GO" id="GO:0048015">
    <property type="term" value="P:phosphatidylinositol-mediated signaling"/>
    <property type="evidence" value="ECO:0007669"/>
    <property type="project" value="TreeGrafter"/>
</dbReference>
<evidence type="ECO:0000256" key="2">
    <source>
        <dbReference type="ARBA" id="ARBA00022741"/>
    </source>
</evidence>